<feature type="compositionally biased region" description="Basic and acidic residues" evidence="1">
    <location>
        <begin position="58"/>
        <end position="67"/>
    </location>
</feature>
<dbReference type="PANTHER" id="PTHR14000:SF17">
    <property type="entry name" value="MYB-LIKE DOMAIN-CONTAINING PROTEIN"/>
    <property type="match status" value="1"/>
</dbReference>
<keyword evidence="3" id="KW-1185">Reference proteome</keyword>
<dbReference type="InterPro" id="IPR009057">
    <property type="entry name" value="Homeodomain-like_sf"/>
</dbReference>
<gene>
    <name evidence="2" type="ORF">SO802_025887</name>
</gene>
<dbReference type="PANTHER" id="PTHR14000">
    <property type="entry name" value="FINGER CCCH DOMAIN PROTEIN, PUTATIVE (DUF3755)-RELATED"/>
    <property type="match status" value="1"/>
</dbReference>
<dbReference type="Proteomes" id="UP001459277">
    <property type="component" value="Unassembled WGS sequence"/>
</dbReference>
<dbReference type="SUPFAM" id="SSF46689">
    <property type="entry name" value="Homeodomain-like"/>
    <property type="match status" value="1"/>
</dbReference>
<dbReference type="CDD" id="cd00167">
    <property type="entry name" value="SANT"/>
    <property type="match status" value="1"/>
</dbReference>
<dbReference type="AlphaFoldDB" id="A0AAW2C0J5"/>
<feature type="compositionally biased region" description="Basic and acidic residues" evidence="1">
    <location>
        <begin position="200"/>
        <end position="215"/>
    </location>
</feature>
<feature type="compositionally biased region" description="Basic residues" evidence="1">
    <location>
        <begin position="25"/>
        <end position="36"/>
    </location>
</feature>
<name>A0AAW2C0J5_9ROSI</name>
<organism evidence="2 3">
    <name type="scientific">Lithocarpus litseifolius</name>
    <dbReference type="NCBI Taxonomy" id="425828"/>
    <lineage>
        <taxon>Eukaryota</taxon>
        <taxon>Viridiplantae</taxon>
        <taxon>Streptophyta</taxon>
        <taxon>Embryophyta</taxon>
        <taxon>Tracheophyta</taxon>
        <taxon>Spermatophyta</taxon>
        <taxon>Magnoliopsida</taxon>
        <taxon>eudicotyledons</taxon>
        <taxon>Gunneridae</taxon>
        <taxon>Pentapetalae</taxon>
        <taxon>rosids</taxon>
        <taxon>fabids</taxon>
        <taxon>Fagales</taxon>
        <taxon>Fagaceae</taxon>
        <taxon>Lithocarpus</taxon>
    </lineage>
</organism>
<sequence>MKQDHEVFVKMPERTPIVSTEQPKSLRRSPRFLRHKYTPEPQQPTSLRKSPRLHGKRITSEPEDLKTPKTNSRNNRFLSSPPESKKYPEKSSKKLSKSACGSRNLRNFSSGLRRSPRLNSCAEVFRSLRRPPRFTNLQNMVDAHVDCEEKVSMKTRKSDVGLSSRGKMSSVSREASKLNGSVEDVVGHRRSQRVSNQRNVVDEHAEESSSGKSLDEVDLTDDEKSLDEVDLTDGEKADKVVNSCEQIVRKRERSTRRSSICQEAVIVEGEERMAEDIGIKRKRKRDEEDRGMTKEWTKEQELALQRAYFVAKPTPNFWKKVSKLVPGKSAQECFDKVHSDNLTPLQPQPRLRTKKAESSPIHNFSLSESKLLKPMVKRLSCNKQKTRPGRKNFRHLIKKHFCVDQDYEADLFSVLEPKMDLSTQAIQPGVILSTPMQSTGKQGFLQKCHERPSSHKKPLSRFSGSLLTTLASPPVLKQVKNRVLHDKYIDQLHCREAKRKAASARARKFFIVKEDRKDIPVQNIDVVRAAKNALASDARDVISQYQHLQANAMSNSDSNDDDSVDSDDDESEDGT</sequence>
<dbReference type="InterPro" id="IPR001005">
    <property type="entry name" value="SANT/Myb"/>
</dbReference>
<feature type="compositionally biased region" description="Basic and acidic residues" evidence="1">
    <location>
        <begin position="83"/>
        <end position="92"/>
    </location>
</feature>
<feature type="compositionally biased region" description="Basic and acidic residues" evidence="1">
    <location>
        <begin position="1"/>
        <end position="13"/>
    </location>
</feature>
<evidence type="ECO:0008006" key="4">
    <source>
        <dbReference type="Google" id="ProtNLM"/>
    </source>
</evidence>
<feature type="region of interest" description="Disordered" evidence="1">
    <location>
        <begin position="339"/>
        <end position="359"/>
    </location>
</feature>
<feature type="compositionally biased region" description="Polar residues" evidence="1">
    <location>
        <begin position="99"/>
        <end position="112"/>
    </location>
</feature>
<proteinExistence type="predicted"/>
<dbReference type="Gene3D" id="1.10.10.60">
    <property type="entry name" value="Homeodomain-like"/>
    <property type="match status" value="1"/>
</dbReference>
<evidence type="ECO:0000313" key="2">
    <source>
        <dbReference type="EMBL" id="KAK9990902.1"/>
    </source>
</evidence>
<reference evidence="2 3" key="1">
    <citation type="submission" date="2024-01" db="EMBL/GenBank/DDBJ databases">
        <title>A telomere-to-telomere, gap-free genome of sweet tea (Lithocarpus litseifolius).</title>
        <authorList>
            <person name="Zhou J."/>
        </authorList>
    </citation>
    <scope>NUCLEOTIDE SEQUENCE [LARGE SCALE GENOMIC DNA]</scope>
    <source>
        <strain evidence="2">Zhou-2022a</strain>
        <tissue evidence="2">Leaf</tissue>
    </source>
</reference>
<feature type="compositionally biased region" description="Acidic residues" evidence="1">
    <location>
        <begin position="558"/>
        <end position="575"/>
    </location>
</feature>
<feature type="region of interest" description="Disordered" evidence="1">
    <location>
        <begin position="548"/>
        <end position="575"/>
    </location>
</feature>
<protein>
    <recommendedName>
        <fullName evidence="4">Myb-like domain-containing protein</fullName>
    </recommendedName>
</protein>
<feature type="compositionally biased region" description="Polar residues" evidence="1">
    <location>
        <begin position="68"/>
        <end position="77"/>
    </location>
</feature>
<accession>A0AAW2C0J5</accession>
<evidence type="ECO:0000256" key="1">
    <source>
        <dbReference type="SAM" id="MobiDB-lite"/>
    </source>
</evidence>
<feature type="compositionally biased region" description="Basic and acidic residues" evidence="1">
    <location>
        <begin position="222"/>
        <end position="231"/>
    </location>
</feature>
<evidence type="ECO:0000313" key="3">
    <source>
        <dbReference type="Proteomes" id="UP001459277"/>
    </source>
</evidence>
<feature type="region of interest" description="Disordered" evidence="1">
    <location>
        <begin position="156"/>
        <end position="231"/>
    </location>
</feature>
<feature type="region of interest" description="Disordered" evidence="1">
    <location>
        <begin position="1"/>
        <end position="113"/>
    </location>
</feature>
<dbReference type="EMBL" id="JAZDWU010000009">
    <property type="protein sequence ID" value="KAK9990902.1"/>
    <property type="molecule type" value="Genomic_DNA"/>
</dbReference>
<comment type="caution">
    <text evidence="2">The sequence shown here is derived from an EMBL/GenBank/DDBJ whole genome shotgun (WGS) entry which is preliminary data.</text>
</comment>